<dbReference type="PROSITE" id="PS00636">
    <property type="entry name" value="DNAJ_1"/>
    <property type="match status" value="1"/>
</dbReference>
<dbReference type="PROSITE" id="PS50076">
    <property type="entry name" value="DNAJ_2"/>
    <property type="match status" value="1"/>
</dbReference>
<dbReference type="Pfam" id="PF00226">
    <property type="entry name" value="DnaJ"/>
    <property type="match status" value="1"/>
</dbReference>
<dbReference type="GeneTree" id="ENSGT00940000164608"/>
<dbReference type="AlphaFoldDB" id="A0A8C4Q6B3"/>
<dbReference type="Gene3D" id="1.10.287.110">
    <property type="entry name" value="DnaJ domain"/>
    <property type="match status" value="1"/>
</dbReference>
<dbReference type="CDD" id="cd21089">
    <property type="entry name" value="Trm112-like"/>
    <property type="match status" value="1"/>
</dbReference>
<sequence length="252" mass="28931">MNFLCPNLLRSSFSRSQVLPTCPCWLLGLNSANSTRQGSYGSDRERSSGQRNDSKMQEIVDYRSRCHYEVLGVWPGVQAAQLKDAFLHLCMATHPDRHPMDPNAPARFKRVCEAYAVLKDPVLRSLYNRENLHTKRDHEPRMRNRATRRVMTCKAKEVQLNAVDFNAEFISRMIPKLEWKALREAAESIGHLNDLPLEVPSQHQDDEEFLQKVHHVLMEVEVEEGVLQCPESGHEFPISKGIPNMLLNDDDV</sequence>
<feature type="domain" description="J" evidence="5">
    <location>
        <begin position="66"/>
        <end position="131"/>
    </location>
</feature>
<dbReference type="PANTHER" id="PTHR12773">
    <property type="entry name" value="UPF0315 PROTEIN-RELATED"/>
    <property type="match status" value="1"/>
</dbReference>
<dbReference type="InterPro" id="IPR039127">
    <property type="entry name" value="Trm112"/>
</dbReference>
<dbReference type="PRINTS" id="PR00625">
    <property type="entry name" value="JDOMAIN"/>
</dbReference>
<dbReference type="Gene3D" id="2.20.25.10">
    <property type="match status" value="1"/>
</dbReference>
<evidence type="ECO:0000256" key="1">
    <source>
        <dbReference type="ARBA" id="ARBA00007980"/>
    </source>
</evidence>
<dbReference type="GO" id="GO:0030488">
    <property type="term" value="P:tRNA methylation"/>
    <property type="evidence" value="ECO:0007669"/>
    <property type="project" value="TreeGrafter"/>
</dbReference>
<dbReference type="InterPro" id="IPR005651">
    <property type="entry name" value="Trm112-like"/>
</dbReference>
<reference evidence="6" key="2">
    <citation type="submission" date="2025-09" db="UniProtKB">
        <authorList>
            <consortium name="Ensembl"/>
        </authorList>
    </citation>
    <scope>IDENTIFICATION</scope>
</reference>
<accession>A0A8C4Q6B3</accession>
<dbReference type="InterPro" id="IPR036869">
    <property type="entry name" value="J_dom_sf"/>
</dbReference>
<dbReference type="SUPFAM" id="SSF158997">
    <property type="entry name" value="Trm112p-like"/>
    <property type="match status" value="1"/>
</dbReference>
<evidence type="ECO:0000256" key="2">
    <source>
        <dbReference type="ARBA" id="ARBA00019989"/>
    </source>
</evidence>
<organism evidence="6 7">
    <name type="scientific">Eptatretus burgeri</name>
    <name type="common">Inshore hagfish</name>
    <dbReference type="NCBI Taxonomy" id="7764"/>
    <lineage>
        <taxon>Eukaryota</taxon>
        <taxon>Metazoa</taxon>
        <taxon>Chordata</taxon>
        <taxon>Craniata</taxon>
        <taxon>Vertebrata</taxon>
        <taxon>Cyclostomata</taxon>
        <taxon>Myxini</taxon>
        <taxon>Myxiniformes</taxon>
        <taxon>Myxinidae</taxon>
        <taxon>Eptatretinae</taxon>
        <taxon>Eptatretus</taxon>
    </lineage>
</organism>
<dbReference type="Proteomes" id="UP000694388">
    <property type="component" value="Unplaced"/>
</dbReference>
<evidence type="ECO:0000259" key="5">
    <source>
        <dbReference type="PROSITE" id="PS50076"/>
    </source>
</evidence>
<evidence type="ECO:0000313" key="7">
    <source>
        <dbReference type="Proteomes" id="UP000694388"/>
    </source>
</evidence>
<dbReference type="Ensembl" id="ENSEBUT00000011233.1">
    <property type="protein sequence ID" value="ENSEBUP00000010682.1"/>
    <property type="gene ID" value="ENSEBUG00000006873.1"/>
</dbReference>
<dbReference type="Pfam" id="PF03966">
    <property type="entry name" value="Trm112p"/>
    <property type="match status" value="1"/>
</dbReference>
<dbReference type="SMART" id="SM00271">
    <property type="entry name" value="DnaJ"/>
    <property type="match status" value="1"/>
</dbReference>
<dbReference type="SUPFAM" id="SSF46565">
    <property type="entry name" value="Chaperone J-domain"/>
    <property type="match status" value="1"/>
</dbReference>
<dbReference type="GO" id="GO:0070476">
    <property type="term" value="P:rRNA (guanine-N7)-methylation"/>
    <property type="evidence" value="ECO:0007669"/>
    <property type="project" value="TreeGrafter"/>
</dbReference>
<proteinExistence type="inferred from homology"/>
<protein>
    <recommendedName>
        <fullName evidence="2">Multifunctional methyltransferase subunit TRM112-like protein</fullName>
    </recommendedName>
    <alternativeName>
        <fullName evidence="3">tRNA methyltransferase 112 homolog</fullName>
    </alternativeName>
</protein>
<feature type="region of interest" description="Disordered" evidence="4">
    <location>
        <begin position="34"/>
        <end position="55"/>
    </location>
</feature>
<comment type="similarity">
    <text evidence="1">Belongs to the TRM112 family.</text>
</comment>
<evidence type="ECO:0000313" key="6">
    <source>
        <dbReference type="Ensembl" id="ENSEBUP00000010682.1"/>
    </source>
</evidence>
<feature type="compositionally biased region" description="Basic and acidic residues" evidence="4">
    <location>
        <begin position="42"/>
        <end position="55"/>
    </location>
</feature>
<keyword evidence="7" id="KW-1185">Reference proteome</keyword>
<dbReference type="GO" id="GO:0046982">
    <property type="term" value="F:protein heterodimerization activity"/>
    <property type="evidence" value="ECO:0007669"/>
    <property type="project" value="InterPro"/>
</dbReference>
<evidence type="ECO:0000256" key="3">
    <source>
        <dbReference type="ARBA" id="ARBA00030516"/>
    </source>
</evidence>
<dbReference type="InterPro" id="IPR001623">
    <property type="entry name" value="DnaJ_domain"/>
</dbReference>
<name>A0A8C4Q6B3_EPTBU</name>
<evidence type="ECO:0000256" key="4">
    <source>
        <dbReference type="SAM" id="MobiDB-lite"/>
    </source>
</evidence>
<dbReference type="PANTHER" id="PTHR12773:SF0">
    <property type="entry name" value="MULTIFUNCTIONAL METHYLTRANSFERASE SUBUNIT TRM112-LIKE PROTEIN"/>
    <property type="match status" value="1"/>
</dbReference>
<dbReference type="InterPro" id="IPR018253">
    <property type="entry name" value="DnaJ_domain_CS"/>
</dbReference>
<dbReference type="CDD" id="cd06257">
    <property type="entry name" value="DnaJ"/>
    <property type="match status" value="1"/>
</dbReference>
<reference evidence="6" key="1">
    <citation type="submission" date="2025-08" db="UniProtKB">
        <authorList>
            <consortium name="Ensembl"/>
        </authorList>
    </citation>
    <scope>IDENTIFICATION</scope>
</reference>